<dbReference type="AlphaFoldDB" id="A0A9Q8ZJM3"/>
<dbReference type="PANTHER" id="PTHR11567:SF195">
    <property type="entry name" value="ACID PHOSPHATASE, PUTATIVE (AFU_ORTHOLOGUE AFUA_3G14570)-RELATED"/>
    <property type="match status" value="1"/>
</dbReference>
<dbReference type="OrthoDB" id="10262962at2759"/>
<dbReference type="VEuPathDB" id="FungiDB:yc1106_09988"/>
<dbReference type="SUPFAM" id="SSF53254">
    <property type="entry name" value="Phosphoglycerate mutase-like"/>
    <property type="match status" value="1"/>
</dbReference>
<feature type="signal peptide" evidence="2">
    <location>
        <begin position="1"/>
        <end position="18"/>
    </location>
</feature>
<protein>
    <recommendedName>
        <fullName evidence="5">Histidine acid phosphatase-like protein</fullName>
    </recommendedName>
</protein>
<dbReference type="Proteomes" id="UP001056012">
    <property type="component" value="Chromosome 8"/>
</dbReference>
<keyword evidence="4" id="KW-1185">Reference proteome</keyword>
<dbReference type="Gene3D" id="3.40.50.1240">
    <property type="entry name" value="Phosphoglycerate mutase-like"/>
    <property type="match status" value="1"/>
</dbReference>
<reference evidence="3" key="1">
    <citation type="submission" date="2021-12" db="EMBL/GenBank/DDBJ databases">
        <title>Curvularia clavata genome.</title>
        <authorList>
            <person name="Cao Y."/>
        </authorList>
    </citation>
    <scope>NUCLEOTIDE SEQUENCE</scope>
    <source>
        <strain evidence="3">Yc1106</strain>
    </source>
</reference>
<evidence type="ECO:0000256" key="1">
    <source>
        <dbReference type="ARBA" id="ARBA00005375"/>
    </source>
</evidence>
<dbReference type="EMBL" id="CP089281">
    <property type="protein sequence ID" value="USP82714.1"/>
    <property type="molecule type" value="Genomic_DNA"/>
</dbReference>
<dbReference type="PANTHER" id="PTHR11567">
    <property type="entry name" value="ACID PHOSPHATASE-RELATED"/>
    <property type="match status" value="1"/>
</dbReference>
<evidence type="ECO:0000256" key="2">
    <source>
        <dbReference type="SAM" id="SignalP"/>
    </source>
</evidence>
<organism evidence="3 4">
    <name type="scientific">Curvularia clavata</name>
    <dbReference type="NCBI Taxonomy" id="95742"/>
    <lineage>
        <taxon>Eukaryota</taxon>
        <taxon>Fungi</taxon>
        <taxon>Dikarya</taxon>
        <taxon>Ascomycota</taxon>
        <taxon>Pezizomycotina</taxon>
        <taxon>Dothideomycetes</taxon>
        <taxon>Pleosporomycetidae</taxon>
        <taxon>Pleosporales</taxon>
        <taxon>Pleosporineae</taxon>
        <taxon>Pleosporaceae</taxon>
        <taxon>Curvularia</taxon>
    </lineage>
</organism>
<dbReference type="GO" id="GO:0016791">
    <property type="term" value="F:phosphatase activity"/>
    <property type="evidence" value="ECO:0007669"/>
    <property type="project" value="TreeGrafter"/>
</dbReference>
<comment type="similarity">
    <text evidence="1">Belongs to the histidine acid phosphatase family.</text>
</comment>
<proteinExistence type="inferred from homology"/>
<gene>
    <name evidence="3" type="ORF">yc1106_09988</name>
</gene>
<dbReference type="InterPro" id="IPR000560">
    <property type="entry name" value="His_Pase_clade-2"/>
</dbReference>
<dbReference type="Pfam" id="PF00328">
    <property type="entry name" value="His_Phos_2"/>
    <property type="match status" value="1"/>
</dbReference>
<accession>A0A9Q8ZJM3</accession>
<dbReference type="InterPro" id="IPR050645">
    <property type="entry name" value="Histidine_acid_phosphatase"/>
</dbReference>
<evidence type="ECO:0000313" key="4">
    <source>
        <dbReference type="Proteomes" id="UP001056012"/>
    </source>
</evidence>
<sequence>MQHAALYALSVLVLTCTAFTLVRLLSPGIDMASRNYITLMLASIATSVSAKETKVDLGWYPPKKSWINDINQVLNGTGTNGFVFNSSQLPAGVEYGTYNWCNMPHVRKEEYVKAGEDYELVYVEVIHRHHKRTPYASNTFPKESYSWECKDQGLFYYGEPLNPKSENTSASTYWSVYTDPMNPFAQAGFNGSCQFPQITRQGLDDSLQHGKDLYGVYHDTLHFLPPHLNSQVTYRVSNNVITSQVAGMLIQGMYQPKSDIPLHVQPTDIDSLAPSYSCPAASALYASYGVGSTASNWTSHFSSAKPLFSALDAVSGVPSSSAEWHNWFDHYYDNLSARQCHAKPLPCNISNPELCIDQKMADTVYRLGQYEYSFIYRDAPQSLKAAVGSYGVFMAELAEHIRAALAGQSDIIYRHNVAHDGSLARLLSFLQVETMVWVGMGSEVVFEIYKVKCEGKKGCDEGKAYIRILWGGQVLRSSNPSLGWKQGSVDMLDLDVFLAYVDGLVGRRAEKVVGFCKS</sequence>
<evidence type="ECO:0000313" key="3">
    <source>
        <dbReference type="EMBL" id="USP82714.1"/>
    </source>
</evidence>
<evidence type="ECO:0008006" key="5">
    <source>
        <dbReference type="Google" id="ProtNLM"/>
    </source>
</evidence>
<name>A0A9Q8ZJM3_CURCL</name>
<dbReference type="InterPro" id="IPR029033">
    <property type="entry name" value="His_PPase_superfam"/>
</dbReference>
<keyword evidence="2" id="KW-0732">Signal</keyword>
<feature type="chain" id="PRO_5040482198" description="Histidine acid phosphatase-like protein" evidence="2">
    <location>
        <begin position="19"/>
        <end position="518"/>
    </location>
</feature>